<name>A0AAV3NQ97_LITER</name>
<feature type="compositionally biased region" description="Basic and acidic residues" evidence="2">
    <location>
        <begin position="477"/>
        <end position="493"/>
    </location>
</feature>
<feature type="compositionally biased region" description="Polar residues" evidence="2">
    <location>
        <begin position="297"/>
        <end position="310"/>
    </location>
</feature>
<dbReference type="EMBL" id="BAABME010015403">
    <property type="protein sequence ID" value="GAA0140996.1"/>
    <property type="molecule type" value="Genomic_DNA"/>
</dbReference>
<dbReference type="Pfam" id="PF03763">
    <property type="entry name" value="Remorin_C"/>
    <property type="match status" value="1"/>
</dbReference>
<protein>
    <recommendedName>
        <fullName evidence="3">Remorin C-terminal domain-containing protein</fullName>
    </recommendedName>
</protein>
<organism evidence="4 5">
    <name type="scientific">Lithospermum erythrorhizon</name>
    <name type="common">Purple gromwell</name>
    <name type="synonym">Lithospermum officinale var. erythrorhizon</name>
    <dbReference type="NCBI Taxonomy" id="34254"/>
    <lineage>
        <taxon>Eukaryota</taxon>
        <taxon>Viridiplantae</taxon>
        <taxon>Streptophyta</taxon>
        <taxon>Embryophyta</taxon>
        <taxon>Tracheophyta</taxon>
        <taxon>Spermatophyta</taxon>
        <taxon>Magnoliopsida</taxon>
        <taxon>eudicotyledons</taxon>
        <taxon>Gunneridae</taxon>
        <taxon>Pentapetalae</taxon>
        <taxon>asterids</taxon>
        <taxon>lamiids</taxon>
        <taxon>Boraginales</taxon>
        <taxon>Boraginaceae</taxon>
        <taxon>Boraginoideae</taxon>
        <taxon>Lithospermeae</taxon>
        <taxon>Lithospermum</taxon>
    </lineage>
</organism>
<feature type="region of interest" description="Disordered" evidence="2">
    <location>
        <begin position="183"/>
        <end position="205"/>
    </location>
</feature>
<feature type="domain" description="Remorin C-terminal" evidence="3">
    <location>
        <begin position="409"/>
        <end position="512"/>
    </location>
</feature>
<feature type="region of interest" description="Disordered" evidence="2">
    <location>
        <begin position="292"/>
        <end position="354"/>
    </location>
</feature>
<keyword evidence="5" id="KW-1185">Reference proteome</keyword>
<feature type="compositionally biased region" description="Low complexity" evidence="2">
    <location>
        <begin position="311"/>
        <end position="326"/>
    </location>
</feature>
<dbReference type="PANTHER" id="PTHR31471:SF49">
    <property type="entry name" value="REMORIN FAMILY PROTEIN"/>
    <property type="match status" value="1"/>
</dbReference>
<dbReference type="PANTHER" id="PTHR31471">
    <property type="entry name" value="OS02G0116800 PROTEIN"/>
    <property type="match status" value="1"/>
</dbReference>
<feature type="region of interest" description="Disordered" evidence="2">
    <location>
        <begin position="24"/>
        <end position="50"/>
    </location>
</feature>
<feature type="region of interest" description="Disordered" evidence="2">
    <location>
        <begin position="470"/>
        <end position="496"/>
    </location>
</feature>
<evidence type="ECO:0000313" key="4">
    <source>
        <dbReference type="EMBL" id="GAA0140996.1"/>
    </source>
</evidence>
<comment type="caution">
    <text evidence="4">The sequence shown here is derived from an EMBL/GenBank/DDBJ whole genome shotgun (WGS) entry which is preliminary data.</text>
</comment>
<proteinExistence type="inferred from homology"/>
<feature type="compositionally biased region" description="Polar residues" evidence="2">
    <location>
        <begin position="189"/>
        <end position="202"/>
    </location>
</feature>
<dbReference type="InterPro" id="IPR005516">
    <property type="entry name" value="Remorin_C"/>
</dbReference>
<sequence>MEYERIHKPQTGIISPSKLRMKLMGAHNQKKKDGSNSNSARTSPSKLQDADFVKSSLLATQTGDFEEEASLGVGADHTSSIQARELFMPRDDDDGDSADLAKLQNYSRGGGDSCNSSSVHPVKSNEDENNLDYDSTSSFEFHKNDRSMHQHVHMTRSYSRPMSSKWNDAEKWIMNRQSMPGNYAKKPYFQNQANRPPASSFSKVAPESATYENKLSLVKRVDVCQTAPQSGHEKFIFLPAGSLQNNADGSLIDLCPESRDPMEVDMNNSSTTRTSTHNSTAIRAVSMRDMGTEMTPIPSQEPSRTASPLGSTTPMRSPTSSIPSTPRRGDPAPTPTDQYIDSAYQHSRDGGKKELTEQELKLKTKREIVVLGVQLGKTNIAAWASKDDKTRNISASGNSNSDELERIEFAKRAAAWEEAEKSKHAARFKREEIKIQAWESQQKAKLEAEMRRIEAQVEQMRAHAQAKMVKKVSIARQKSEEKRATAEARKNQEAAKVSEQVEYIRQTGRLPSSSFTCCGW</sequence>
<reference evidence="4 5" key="1">
    <citation type="submission" date="2024-01" db="EMBL/GenBank/DDBJ databases">
        <title>The complete chloroplast genome sequence of Lithospermum erythrorhizon: insights into the phylogenetic relationship among Boraginaceae species and the maternal lineages of purple gromwells.</title>
        <authorList>
            <person name="Okada T."/>
            <person name="Watanabe K."/>
        </authorList>
    </citation>
    <scope>NUCLEOTIDE SEQUENCE [LARGE SCALE GENOMIC DNA]</scope>
</reference>
<accession>A0AAV3NQ97</accession>
<dbReference type="AlphaFoldDB" id="A0AAV3NQ97"/>
<feature type="compositionally biased region" description="Polar residues" evidence="2">
    <location>
        <begin position="35"/>
        <end position="46"/>
    </location>
</feature>
<dbReference type="Proteomes" id="UP001454036">
    <property type="component" value="Unassembled WGS sequence"/>
</dbReference>
<evidence type="ECO:0000313" key="5">
    <source>
        <dbReference type="Proteomes" id="UP001454036"/>
    </source>
</evidence>
<gene>
    <name evidence="4" type="ORF">LIER_35315</name>
</gene>
<evidence type="ECO:0000256" key="2">
    <source>
        <dbReference type="SAM" id="MobiDB-lite"/>
    </source>
</evidence>
<comment type="similarity">
    <text evidence="1">Belongs to the remorin family.</text>
</comment>
<evidence type="ECO:0000256" key="1">
    <source>
        <dbReference type="ARBA" id="ARBA00005711"/>
    </source>
</evidence>
<evidence type="ECO:0000259" key="3">
    <source>
        <dbReference type="Pfam" id="PF03763"/>
    </source>
</evidence>
<feature type="region of interest" description="Disordered" evidence="2">
    <location>
        <begin position="65"/>
        <end position="137"/>
    </location>
</feature>